<dbReference type="SMART" id="SM00248">
    <property type="entry name" value="ANK"/>
    <property type="match status" value="13"/>
</dbReference>
<gene>
    <name evidence="4" type="primary">ANK1</name>
    <name evidence="4" type="ORF">BLAG_LOCUS20640</name>
</gene>
<dbReference type="InterPro" id="IPR036770">
    <property type="entry name" value="Ankyrin_rpt-contain_sf"/>
</dbReference>
<evidence type="ECO:0000313" key="5">
    <source>
        <dbReference type="Proteomes" id="UP000838412"/>
    </source>
</evidence>
<proteinExistence type="predicted"/>
<dbReference type="SUPFAM" id="SSF48403">
    <property type="entry name" value="Ankyrin repeat"/>
    <property type="match status" value="2"/>
</dbReference>
<feature type="region of interest" description="Disordered" evidence="3">
    <location>
        <begin position="741"/>
        <end position="766"/>
    </location>
</feature>
<keyword evidence="2" id="KW-0040">ANK repeat</keyword>
<name>A0A8K0A137_BRALA</name>
<sequence length="766" mass="85017">MAKESTISFPDLLSRVASDLELGHAEHIRLLCEDYFPEETRLVPNIDPPSAEFLIDVLVSRQLVTETDLSLLVEILVSCQRHQTLEEEVLPYAEKIAEDLKGSVRQEGRGLKRLSHPKFEKLRRYLELTRPSVYYLYDRYRRKYLPDEGMLDALCYVLGDTFRRYLVISKTFFHGARNGDCDLVERYHELLANVNAKEHDGNTALHMAASKGHVDVAAKLLSLLADVDITNDFRDTPLHHTGTKGHPEVAKILIEYDAYVNIRNEDDDTPLHCAARTGHASVVAVLCENRALRDPVNKVEHIHDNIVKYTQLHGVSLWCCGLRFCLSPHLVQITGLGFKPQNGDYPLHLATEWDQFFALRELLRHGADANTTNKDQDTSLHLAACLGHVAHVERLLCYRANIQAKNKFGKIPIELARNMKASEPENTAHAETVFLLEKAEEDIEQMSVTVNVRVYGCSRAQFTPEVESTLHFASFYGLETLVRNLVLKDKADINAQGTQKSGDSALHAASLGGHTPCAKILVENEADVNIRNKVGDSPLHHAAARGHTVTAYYLIQNGADLDALNAAGETPLHHAGLYGHSHTAALLVQQGADVLIQSKKGTTALHHAAGAGYAPAVDTLIDLRVDMDAVDQDGNSALHWAVSSGHQEAMESLVEGGIDVNIQNKFQETALHMASRMNRLKMVQVLLAYGSNVHRRNTDYAIAMQYAAHSINPRIARSLATFGSDVNIACFTKKGKIKKGILKEKKEPPLGKVSPVSSPRLPSWQR</sequence>
<evidence type="ECO:0000256" key="2">
    <source>
        <dbReference type="ARBA" id="ARBA00023043"/>
    </source>
</evidence>
<reference evidence="4" key="1">
    <citation type="submission" date="2022-01" db="EMBL/GenBank/DDBJ databases">
        <authorList>
            <person name="Braso-Vives M."/>
        </authorList>
    </citation>
    <scope>NUCLEOTIDE SEQUENCE</scope>
</reference>
<dbReference type="AlphaFoldDB" id="A0A8K0A137"/>
<dbReference type="Pfam" id="PF00023">
    <property type="entry name" value="Ank"/>
    <property type="match status" value="2"/>
</dbReference>
<dbReference type="PANTHER" id="PTHR24180:SF45">
    <property type="entry name" value="POLY [ADP-RIBOSE] POLYMERASE TANKYRASE"/>
    <property type="match status" value="1"/>
</dbReference>
<dbReference type="InterPro" id="IPR002110">
    <property type="entry name" value="Ankyrin_rpt"/>
</dbReference>
<dbReference type="PANTHER" id="PTHR24180">
    <property type="entry name" value="CYCLIN-DEPENDENT KINASE INHIBITOR 2C-RELATED"/>
    <property type="match status" value="1"/>
</dbReference>
<dbReference type="PRINTS" id="PR01415">
    <property type="entry name" value="ANKYRIN"/>
</dbReference>
<dbReference type="EMBL" id="OV696691">
    <property type="protein sequence ID" value="CAH1267190.1"/>
    <property type="molecule type" value="Genomic_DNA"/>
</dbReference>
<protein>
    <submittedName>
        <fullName evidence="4">ANK1 protein</fullName>
    </submittedName>
</protein>
<dbReference type="Gene3D" id="1.25.40.20">
    <property type="entry name" value="Ankyrin repeat-containing domain"/>
    <property type="match status" value="5"/>
</dbReference>
<evidence type="ECO:0000256" key="1">
    <source>
        <dbReference type="ARBA" id="ARBA00022737"/>
    </source>
</evidence>
<dbReference type="InterPro" id="IPR051637">
    <property type="entry name" value="Ank_repeat_dom-contain_49"/>
</dbReference>
<dbReference type="Pfam" id="PF12796">
    <property type="entry name" value="Ank_2"/>
    <property type="match status" value="4"/>
</dbReference>
<organism evidence="4 5">
    <name type="scientific">Branchiostoma lanceolatum</name>
    <name type="common">Common lancelet</name>
    <name type="synonym">Amphioxus lanceolatum</name>
    <dbReference type="NCBI Taxonomy" id="7740"/>
    <lineage>
        <taxon>Eukaryota</taxon>
        <taxon>Metazoa</taxon>
        <taxon>Chordata</taxon>
        <taxon>Cephalochordata</taxon>
        <taxon>Leptocardii</taxon>
        <taxon>Amphioxiformes</taxon>
        <taxon>Branchiostomatidae</taxon>
        <taxon>Branchiostoma</taxon>
    </lineage>
</organism>
<keyword evidence="1" id="KW-0677">Repeat</keyword>
<accession>A0A8K0A137</accession>
<dbReference type="InterPro" id="IPR011029">
    <property type="entry name" value="DEATH-like_dom_sf"/>
</dbReference>
<evidence type="ECO:0000313" key="4">
    <source>
        <dbReference type="EMBL" id="CAH1267190.1"/>
    </source>
</evidence>
<dbReference type="Gene3D" id="1.10.533.10">
    <property type="entry name" value="Death Domain, Fas"/>
    <property type="match status" value="1"/>
</dbReference>
<dbReference type="Proteomes" id="UP000838412">
    <property type="component" value="Chromosome 6"/>
</dbReference>
<keyword evidence="5" id="KW-1185">Reference proteome</keyword>
<dbReference type="OrthoDB" id="424503at2759"/>
<evidence type="ECO:0000256" key="3">
    <source>
        <dbReference type="SAM" id="MobiDB-lite"/>
    </source>
</evidence>